<evidence type="ECO:0000313" key="2">
    <source>
        <dbReference type="Proteomes" id="UP001281003"/>
    </source>
</evidence>
<protein>
    <submittedName>
        <fullName evidence="1">Uncharacterized protein</fullName>
    </submittedName>
</protein>
<sequence length="250" mass="26989">MVGRGIDARGDTWALHAEESAAACDLGDDTMNGMATVGEVVCAQVTLPSSCLSRGRLGAACIVSVVGSYVWCGILGIEVNGWIGDGMVSGILCCEVGRCPFVELHESDTAIWYNGCGAMRVECREVVGVGCQVGRCGCNASSSCESLVSRFEAQSGRLWIGLGTVATLVGACCRLVEVERRKQQSFRTELVSRFELTRELKGLMVRAMHMHRARNATHYSAMSFCFFPWPKLEGYEGDVVQQADGPNKNK</sequence>
<dbReference type="EMBL" id="JAUTDP010000019">
    <property type="protein sequence ID" value="KAK3386367.1"/>
    <property type="molecule type" value="Genomic_DNA"/>
</dbReference>
<accession>A0AAE0NRH9</accession>
<name>A0AAE0NRH9_SORBR</name>
<gene>
    <name evidence="1" type="ORF">B0T20DRAFT_398172</name>
</gene>
<dbReference type="AlphaFoldDB" id="A0AAE0NRH9"/>
<organism evidence="1 2">
    <name type="scientific">Sordaria brevicollis</name>
    <dbReference type="NCBI Taxonomy" id="83679"/>
    <lineage>
        <taxon>Eukaryota</taxon>
        <taxon>Fungi</taxon>
        <taxon>Dikarya</taxon>
        <taxon>Ascomycota</taxon>
        <taxon>Pezizomycotina</taxon>
        <taxon>Sordariomycetes</taxon>
        <taxon>Sordariomycetidae</taxon>
        <taxon>Sordariales</taxon>
        <taxon>Sordariaceae</taxon>
        <taxon>Sordaria</taxon>
    </lineage>
</organism>
<proteinExistence type="predicted"/>
<dbReference type="Proteomes" id="UP001281003">
    <property type="component" value="Unassembled WGS sequence"/>
</dbReference>
<reference evidence="1" key="2">
    <citation type="submission" date="2023-07" db="EMBL/GenBank/DDBJ databases">
        <authorList>
            <consortium name="Lawrence Berkeley National Laboratory"/>
            <person name="Haridas S."/>
            <person name="Hensen N."/>
            <person name="Bonometti L."/>
            <person name="Westerberg I."/>
            <person name="Brannstrom I.O."/>
            <person name="Guillou S."/>
            <person name="Cros-Aarteil S."/>
            <person name="Calhoun S."/>
            <person name="Kuo A."/>
            <person name="Mondo S."/>
            <person name="Pangilinan J."/>
            <person name="Riley R."/>
            <person name="LaButti K."/>
            <person name="Andreopoulos B."/>
            <person name="Lipzen A."/>
            <person name="Chen C."/>
            <person name="Yanf M."/>
            <person name="Daum C."/>
            <person name="Ng V."/>
            <person name="Clum A."/>
            <person name="Steindorff A."/>
            <person name="Ohm R."/>
            <person name="Martin F."/>
            <person name="Silar P."/>
            <person name="Natvig D."/>
            <person name="Lalanne C."/>
            <person name="Gautier V."/>
            <person name="Ament-velasquez S.L."/>
            <person name="Kruys A."/>
            <person name="Hutchinson M.I."/>
            <person name="Powell A.J."/>
            <person name="Barry K."/>
            <person name="Miller A.N."/>
            <person name="Grigoriev I.V."/>
            <person name="Debuchy R."/>
            <person name="Gladieux P."/>
            <person name="Thoren M.H."/>
            <person name="Johannesson H."/>
        </authorList>
    </citation>
    <scope>NUCLEOTIDE SEQUENCE</scope>
    <source>
        <strain evidence="1">FGSC 1904</strain>
    </source>
</reference>
<evidence type="ECO:0000313" key="1">
    <source>
        <dbReference type="EMBL" id="KAK3386367.1"/>
    </source>
</evidence>
<reference evidence="1" key="1">
    <citation type="journal article" date="2023" name="Mol. Phylogenet. Evol.">
        <title>Genome-scale phylogeny and comparative genomics of the fungal order Sordariales.</title>
        <authorList>
            <person name="Hensen N."/>
            <person name="Bonometti L."/>
            <person name="Westerberg I."/>
            <person name="Brannstrom I.O."/>
            <person name="Guillou S."/>
            <person name="Cros-Aarteil S."/>
            <person name="Calhoun S."/>
            <person name="Haridas S."/>
            <person name="Kuo A."/>
            <person name="Mondo S."/>
            <person name="Pangilinan J."/>
            <person name="Riley R."/>
            <person name="LaButti K."/>
            <person name="Andreopoulos B."/>
            <person name="Lipzen A."/>
            <person name="Chen C."/>
            <person name="Yan M."/>
            <person name="Daum C."/>
            <person name="Ng V."/>
            <person name="Clum A."/>
            <person name="Steindorff A."/>
            <person name="Ohm R.A."/>
            <person name="Martin F."/>
            <person name="Silar P."/>
            <person name="Natvig D.O."/>
            <person name="Lalanne C."/>
            <person name="Gautier V."/>
            <person name="Ament-Velasquez S.L."/>
            <person name="Kruys A."/>
            <person name="Hutchinson M.I."/>
            <person name="Powell A.J."/>
            <person name="Barry K."/>
            <person name="Miller A.N."/>
            <person name="Grigoriev I.V."/>
            <person name="Debuchy R."/>
            <person name="Gladieux P."/>
            <person name="Hiltunen Thoren M."/>
            <person name="Johannesson H."/>
        </authorList>
    </citation>
    <scope>NUCLEOTIDE SEQUENCE</scope>
    <source>
        <strain evidence="1">FGSC 1904</strain>
    </source>
</reference>
<comment type="caution">
    <text evidence="1">The sequence shown here is derived from an EMBL/GenBank/DDBJ whole genome shotgun (WGS) entry which is preliminary data.</text>
</comment>
<keyword evidence="2" id="KW-1185">Reference proteome</keyword>